<dbReference type="AlphaFoldDB" id="A0A9Q8L9I2"/>
<dbReference type="GeneID" id="71982412"/>
<accession>A0A9Q8L9I2</accession>
<evidence type="ECO:0000256" key="1">
    <source>
        <dbReference type="SAM" id="MobiDB-lite"/>
    </source>
</evidence>
<name>A0A9Q8L9I2_PASFU</name>
<evidence type="ECO:0000313" key="2">
    <source>
        <dbReference type="EMBL" id="UJO13294.1"/>
    </source>
</evidence>
<feature type="compositionally biased region" description="Polar residues" evidence="1">
    <location>
        <begin position="36"/>
        <end position="52"/>
    </location>
</feature>
<protein>
    <submittedName>
        <fullName evidence="2">Uncharacterized protein</fullName>
    </submittedName>
</protein>
<reference evidence="2" key="2">
    <citation type="journal article" date="2022" name="Microb. Genom.">
        <title>A chromosome-scale genome assembly of the tomato pathogen Cladosporium fulvum reveals a compartmentalized genome architecture and the presence of a dispensable chromosome.</title>
        <authorList>
            <person name="Zaccaron A.Z."/>
            <person name="Chen L.H."/>
            <person name="Samaras A."/>
            <person name="Stergiopoulos I."/>
        </authorList>
    </citation>
    <scope>NUCLEOTIDE SEQUENCE</scope>
    <source>
        <strain evidence="2">Race5_Kim</strain>
    </source>
</reference>
<keyword evidence="3" id="KW-1185">Reference proteome</keyword>
<evidence type="ECO:0000313" key="3">
    <source>
        <dbReference type="Proteomes" id="UP000756132"/>
    </source>
</evidence>
<dbReference type="KEGG" id="ffu:CLAFUR5_02534"/>
<dbReference type="RefSeq" id="XP_047757660.1">
    <property type="nucleotide sequence ID" value="XM_047901682.1"/>
</dbReference>
<feature type="compositionally biased region" description="Low complexity" evidence="1">
    <location>
        <begin position="1"/>
        <end position="21"/>
    </location>
</feature>
<dbReference type="EMBL" id="CP090164">
    <property type="protein sequence ID" value="UJO13294.1"/>
    <property type="molecule type" value="Genomic_DNA"/>
</dbReference>
<organism evidence="2 3">
    <name type="scientific">Passalora fulva</name>
    <name type="common">Tomato leaf mold</name>
    <name type="synonym">Cladosporium fulvum</name>
    <dbReference type="NCBI Taxonomy" id="5499"/>
    <lineage>
        <taxon>Eukaryota</taxon>
        <taxon>Fungi</taxon>
        <taxon>Dikarya</taxon>
        <taxon>Ascomycota</taxon>
        <taxon>Pezizomycotina</taxon>
        <taxon>Dothideomycetes</taxon>
        <taxon>Dothideomycetidae</taxon>
        <taxon>Mycosphaerellales</taxon>
        <taxon>Mycosphaerellaceae</taxon>
        <taxon>Fulvia</taxon>
    </lineage>
</organism>
<gene>
    <name evidence="2" type="ORF">CLAFUR5_02534</name>
</gene>
<dbReference type="Proteomes" id="UP000756132">
    <property type="component" value="Chromosome 2"/>
</dbReference>
<reference evidence="2" key="1">
    <citation type="submission" date="2021-12" db="EMBL/GenBank/DDBJ databases">
        <authorList>
            <person name="Zaccaron A."/>
            <person name="Stergiopoulos I."/>
        </authorList>
    </citation>
    <scope>NUCLEOTIDE SEQUENCE</scope>
    <source>
        <strain evidence="2">Race5_Kim</strain>
    </source>
</reference>
<feature type="region of interest" description="Disordered" evidence="1">
    <location>
        <begin position="1"/>
        <end position="55"/>
    </location>
</feature>
<sequence>MSAAADATTASSAAMPQSPAPAILPARETSYALQRPDSQASKTAPISPTLLRSPSDDRVLLPVKCQYNTVKRYWAEEKKA</sequence>
<proteinExistence type="predicted"/>